<reference evidence="4" key="4">
    <citation type="submission" date="2014-09" db="EMBL/GenBank/DDBJ databases">
        <title>Maintaining two mating types: Structure of the mating type locus and its role in heterokaryosis in Podospora anserina.</title>
        <authorList>
            <person name="Grognet P."/>
            <person name="Bidard F."/>
            <person name="Kuchly C."/>
            <person name="Chan Ho Tong L."/>
            <person name="Coppin E."/>
            <person name="Ait Benkhali J."/>
            <person name="Couloux A."/>
            <person name="Wincker P."/>
            <person name="Debuchy R."/>
            <person name="Silar P."/>
        </authorList>
    </citation>
    <scope>NUCLEOTIDE SEQUENCE</scope>
</reference>
<keyword evidence="5" id="KW-1185">Reference proteome</keyword>
<keyword evidence="1" id="KW-0175">Coiled coil</keyword>
<reference evidence="3 5" key="1">
    <citation type="journal article" date="2008" name="Genome Biol.">
        <title>The genome sequence of the model ascomycete fungus Podospora anserina.</title>
        <authorList>
            <person name="Espagne E."/>
            <person name="Lespinet O."/>
            <person name="Malagnac F."/>
            <person name="Da Silva C."/>
            <person name="Jaillon O."/>
            <person name="Porcel B.M."/>
            <person name="Couloux A."/>
            <person name="Aury J.-M."/>
            <person name="Segurens B."/>
            <person name="Poulain J."/>
            <person name="Anthouard V."/>
            <person name="Grossetete S."/>
            <person name="Khalili H."/>
            <person name="Coppin E."/>
            <person name="Dequard-Chablat M."/>
            <person name="Picard M."/>
            <person name="Contamine V."/>
            <person name="Arnaise S."/>
            <person name="Bourdais A."/>
            <person name="Berteaux-Lecellier V."/>
            <person name="Gautheret D."/>
            <person name="de Vries R.P."/>
            <person name="Battaglia E."/>
            <person name="Coutinho P.M."/>
            <person name="Danchin E.G.J."/>
            <person name="Henrissat B."/>
            <person name="El Khoury R."/>
            <person name="Sainsard-Chanet A."/>
            <person name="Boivin A."/>
            <person name="Pinan-Lucarre B."/>
            <person name="Sellem C.H."/>
            <person name="Debuchy R."/>
            <person name="Wincker P."/>
            <person name="Weissenbach J."/>
            <person name="Silar P."/>
        </authorList>
    </citation>
    <scope>NUCLEOTIDE SEQUENCE [LARGE SCALE GENOMIC DNA]</scope>
    <source>
        <strain evidence="5">S / ATCC MYA-4624 / DSM 980 / FGSC 10383</strain>
        <strain evidence="3">S mat+</strain>
    </source>
</reference>
<feature type="coiled-coil region" evidence="1">
    <location>
        <begin position="224"/>
        <end position="251"/>
    </location>
</feature>
<feature type="region of interest" description="Disordered" evidence="2">
    <location>
        <begin position="1"/>
        <end position="37"/>
    </location>
</feature>
<evidence type="ECO:0000256" key="2">
    <source>
        <dbReference type="SAM" id="MobiDB-lite"/>
    </source>
</evidence>
<dbReference type="VEuPathDB" id="FungiDB:PODANS_0_1240"/>
<reference evidence="5" key="3">
    <citation type="journal article" date="2014" name="Genetics">
        <title>Maintaining two mating types: Structure of the mating type locus and its role in heterokaryosis in Podospora anserina.</title>
        <authorList>
            <person name="Grognet P."/>
            <person name="Bidard F."/>
            <person name="Kuchly C."/>
            <person name="Tong L.C.H."/>
            <person name="Coppin E."/>
            <person name="Benkhali J.A."/>
            <person name="Couloux A."/>
            <person name="Wincker P."/>
            <person name="Debuchy R."/>
            <person name="Silar P."/>
        </authorList>
    </citation>
    <scope>GENOME REANNOTATION</scope>
    <source>
        <strain evidence="5">S / ATCC MYA-4624 / DSM 980 / FGSC 10383</strain>
    </source>
</reference>
<sequence length="426" mass="48143">MPKTPKTPTPTVSPKTPYQRPRSSRGDSVSSTSTDTVASTRWDTIAQALLDTAKLPPIRTRLSQGLPPGWGKRYKRNIVTLVTKYDQEANLNITPEKLVMRRALVALSHQDAYKWSANNPPTEDLKYFWTDEDSGRILEGVVFKNVHEEYQTLLEKVHQERSRIAEDVDATISPSRTLALLEKKLRKITHDSQQQVHTAVETVLENSTLGLGQLSLGSPGGSKTEKLQKRIHKKTEEVERLRQENQRLQDVMATMNPDSFERYRGYAIDVRTRAVITFMKNKTKYEYTANANAEAARVAVRDCMDRVPEEDGAQEIVVPQPFSTGTSAIRATALSRRFHGADFLMDCEIVADKLALDRHGEAARDTLSPVLVYPPQPPNGPDFITVFGMNTTPRPPADERSWQMVHDQIFKAMYGLEPVEARYIRK</sequence>
<dbReference type="EMBL" id="FO904937">
    <property type="protein sequence ID" value="CDP24956.1"/>
    <property type="molecule type" value="Genomic_DNA"/>
</dbReference>
<dbReference type="EMBL" id="CU633446">
    <property type="protein sequence ID" value="CAP60941.1"/>
    <property type="molecule type" value="Genomic_DNA"/>
</dbReference>
<evidence type="ECO:0000313" key="3">
    <source>
        <dbReference type="EMBL" id="CAP60941.1"/>
    </source>
</evidence>
<feature type="compositionally biased region" description="Low complexity" evidence="2">
    <location>
        <begin position="9"/>
        <end position="37"/>
    </location>
</feature>
<evidence type="ECO:0000313" key="4">
    <source>
        <dbReference type="EMBL" id="CDP24956.1"/>
    </source>
</evidence>
<dbReference type="Proteomes" id="UP000001197">
    <property type="component" value="Chromosome 2"/>
</dbReference>
<name>B2ABX6_PODAN</name>
<reference evidence="3" key="2">
    <citation type="submission" date="2008-07" db="EMBL/GenBank/DDBJ databases">
        <authorList>
            <person name="Genoscope - CEA"/>
        </authorList>
    </citation>
    <scope>NUCLEOTIDE SEQUENCE</scope>
    <source>
        <strain evidence="3">S mat+</strain>
    </source>
</reference>
<dbReference type="KEGG" id="pan:PODANSg181"/>
<organism evidence="3">
    <name type="scientific">Podospora anserina (strain S / ATCC MYA-4624 / DSM 980 / FGSC 10383)</name>
    <name type="common">Pleurage anserina</name>
    <dbReference type="NCBI Taxonomy" id="515849"/>
    <lineage>
        <taxon>Eukaryota</taxon>
        <taxon>Fungi</taxon>
        <taxon>Dikarya</taxon>
        <taxon>Ascomycota</taxon>
        <taxon>Pezizomycotina</taxon>
        <taxon>Sordariomycetes</taxon>
        <taxon>Sordariomycetidae</taxon>
        <taxon>Sordariales</taxon>
        <taxon>Podosporaceae</taxon>
        <taxon>Podospora</taxon>
        <taxon>Podospora anserina</taxon>
    </lineage>
</organism>
<protein>
    <submittedName>
        <fullName evidence="3">Podospora anserina S mat+ genomic DNA chromosome 2, supercontig 1</fullName>
    </submittedName>
</protein>
<accession>B2ABX6</accession>
<dbReference type="RefSeq" id="XP_001903169.1">
    <property type="nucleotide sequence ID" value="XM_001903134.1"/>
</dbReference>
<dbReference type="OrthoDB" id="10612152at2759"/>
<proteinExistence type="predicted"/>
<dbReference type="AlphaFoldDB" id="B2ABX6"/>
<dbReference type="InParanoid" id="B2ABX6"/>
<dbReference type="HOGENOM" id="CLU_644230_0_0_1"/>
<evidence type="ECO:0000313" key="5">
    <source>
        <dbReference type="Proteomes" id="UP000001197"/>
    </source>
</evidence>
<evidence type="ECO:0000256" key="1">
    <source>
        <dbReference type="SAM" id="Coils"/>
    </source>
</evidence>
<dbReference type="GeneID" id="6187211"/>
<gene>
    <name evidence="3" type="ORF">PODANS_0_1240</name>
</gene>